<organism evidence="1 2">
    <name type="scientific">Moheibacter stercoris</name>
    <dbReference type="NCBI Taxonomy" id="1628251"/>
    <lineage>
        <taxon>Bacteria</taxon>
        <taxon>Pseudomonadati</taxon>
        <taxon>Bacteroidota</taxon>
        <taxon>Flavobacteriia</taxon>
        <taxon>Flavobacteriales</taxon>
        <taxon>Weeksellaceae</taxon>
        <taxon>Moheibacter</taxon>
    </lineage>
</organism>
<dbReference type="InterPro" id="IPR001544">
    <property type="entry name" value="Aminotrans_IV"/>
</dbReference>
<accession>A0ABV2LSD8</accession>
<dbReference type="SUPFAM" id="SSF56752">
    <property type="entry name" value="D-aminoacid aminotransferase-like PLP-dependent enzymes"/>
    <property type="match status" value="1"/>
</dbReference>
<dbReference type="GO" id="GO:0008696">
    <property type="term" value="F:4-amino-4-deoxychorismate lyase activity"/>
    <property type="evidence" value="ECO:0007669"/>
    <property type="project" value="UniProtKB-EC"/>
</dbReference>
<dbReference type="InterPro" id="IPR043132">
    <property type="entry name" value="BCAT-like_C"/>
</dbReference>
<keyword evidence="2" id="KW-1185">Reference proteome</keyword>
<dbReference type="Pfam" id="PF01063">
    <property type="entry name" value="Aminotran_4"/>
    <property type="match status" value="1"/>
</dbReference>
<gene>
    <name evidence="1" type="ORF">ABID46_001074</name>
</gene>
<dbReference type="InterPro" id="IPR043131">
    <property type="entry name" value="BCAT-like_N"/>
</dbReference>
<protein>
    <submittedName>
        <fullName evidence="1">4-amino-4-deoxychorismate lyase</fullName>
        <ecNumber evidence="1">4.1.3.38</ecNumber>
    </submittedName>
</protein>
<evidence type="ECO:0000313" key="2">
    <source>
        <dbReference type="Proteomes" id="UP001549146"/>
    </source>
</evidence>
<dbReference type="RefSeq" id="WP_354507830.1">
    <property type="nucleotide sequence ID" value="NZ_JBEPMO010000004.1"/>
</dbReference>
<dbReference type="Proteomes" id="UP001549146">
    <property type="component" value="Unassembled WGS sequence"/>
</dbReference>
<name>A0ABV2LSD8_9FLAO</name>
<comment type="caution">
    <text evidence="1">The sequence shown here is derived from an EMBL/GenBank/DDBJ whole genome shotgun (WGS) entry which is preliminary data.</text>
</comment>
<sequence length="197" mass="23172">MSLFIETICYQNGEFRNLELHQNRLNKTRFKCLGMDDEWNLASILPMPETDLAEKQKCRIVYGEDFESIEFLPYQIRPIHSVRLVEHNSIEYKYKSLDRSQFELLKDSVAEDEIIIVQKGQITDTSYSNLVFFDGENWVTPSRYLLNGTMRQALLREGKILEEEINPKDFNKFLSFKLINAMMNLEESPELDISIIC</sequence>
<keyword evidence="1" id="KW-0456">Lyase</keyword>
<dbReference type="EMBL" id="JBEPMO010000004">
    <property type="protein sequence ID" value="MET3731505.1"/>
    <property type="molecule type" value="Genomic_DNA"/>
</dbReference>
<dbReference type="Gene3D" id="3.20.10.10">
    <property type="entry name" value="D-amino Acid Aminotransferase, subunit A, domain 2"/>
    <property type="match status" value="1"/>
</dbReference>
<evidence type="ECO:0000313" key="1">
    <source>
        <dbReference type="EMBL" id="MET3731505.1"/>
    </source>
</evidence>
<dbReference type="InterPro" id="IPR036038">
    <property type="entry name" value="Aminotransferase-like"/>
</dbReference>
<dbReference type="Gene3D" id="3.30.470.10">
    <property type="match status" value="1"/>
</dbReference>
<reference evidence="1 2" key="1">
    <citation type="submission" date="2024-06" db="EMBL/GenBank/DDBJ databases">
        <title>Genomic Encyclopedia of Type Strains, Phase IV (KMG-IV): sequencing the most valuable type-strain genomes for metagenomic binning, comparative biology and taxonomic classification.</title>
        <authorList>
            <person name="Goeker M."/>
        </authorList>
    </citation>
    <scope>NUCLEOTIDE SEQUENCE [LARGE SCALE GENOMIC DNA]</scope>
    <source>
        <strain evidence="1 2">DSM 29388</strain>
    </source>
</reference>
<proteinExistence type="predicted"/>
<dbReference type="EC" id="4.1.3.38" evidence="1"/>